<keyword evidence="2" id="KW-1185">Reference proteome</keyword>
<dbReference type="PIRSF" id="PIRSF017393">
    <property type="entry name" value="MTase_SAV2177"/>
    <property type="match status" value="1"/>
</dbReference>
<dbReference type="GO" id="GO:0008168">
    <property type="term" value="F:methyltransferase activity"/>
    <property type="evidence" value="ECO:0007669"/>
    <property type="project" value="UniProtKB-KW"/>
</dbReference>
<dbReference type="Proteomes" id="UP000255467">
    <property type="component" value="Unassembled WGS sequence"/>
</dbReference>
<organism evidence="1 2">
    <name type="scientific">Nocardia otitidiscaviarum</name>
    <dbReference type="NCBI Taxonomy" id="1823"/>
    <lineage>
        <taxon>Bacteria</taxon>
        <taxon>Bacillati</taxon>
        <taxon>Actinomycetota</taxon>
        <taxon>Actinomycetes</taxon>
        <taxon>Mycobacteriales</taxon>
        <taxon>Nocardiaceae</taxon>
        <taxon>Nocardia</taxon>
    </lineage>
</organism>
<dbReference type="InterPro" id="IPR006764">
    <property type="entry name" value="SAM_dep_MeTrfase_SAV2177_type"/>
</dbReference>
<dbReference type="OrthoDB" id="3216820at2"/>
<dbReference type="CDD" id="cd02440">
    <property type="entry name" value="AdoMet_MTases"/>
    <property type="match status" value="1"/>
</dbReference>
<dbReference type="SUPFAM" id="SSF53335">
    <property type="entry name" value="S-adenosyl-L-methionine-dependent methyltransferases"/>
    <property type="match status" value="1"/>
</dbReference>
<dbReference type="STRING" id="1406858.GCA_000710895_03427"/>
<name>A0A378YR61_9NOCA</name>
<keyword evidence="1" id="KW-0489">Methyltransferase</keyword>
<evidence type="ECO:0000313" key="2">
    <source>
        <dbReference type="Proteomes" id="UP000255467"/>
    </source>
</evidence>
<keyword evidence="1" id="KW-0808">Transferase</keyword>
<dbReference type="Gene3D" id="3.40.50.150">
    <property type="entry name" value="Vaccinia Virus protein VP39"/>
    <property type="match status" value="1"/>
</dbReference>
<reference evidence="1 2" key="1">
    <citation type="submission" date="2018-06" db="EMBL/GenBank/DDBJ databases">
        <authorList>
            <consortium name="Pathogen Informatics"/>
            <person name="Doyle S."/>
        </authorList>
    </citation>
    <scope>NUCLEOTIDE SEQUENCE [LARGE SCALE GENOMIC DNA]</scope>
    <source>
        <strain evidence="1 2">NCTC1934</strain>
    </source>
</reference>
<evidence type="ECO:0000313" key="1">
    <source>
        <dbReference type="EMBL" id="SUA78987.1"/>
    </source>
</evidence>
<proteinExistence type="predicted"/>
<dbReference type="RefSeq" id="WP_039816186.1">
    <property type="nucleotide sequence ID" value="NZ_JADLRH010000006.1"/>
</dbReference>
<dbReference type="InterPro" id="IPR029063">
    <property type="entry name" value="SAM-dependent_MTases_sf"/>
</dbReference>
<dbReference type="AlphaFoldDB" id="A0A378YR61"/>
<dbReference type="EMBL" id="UGRY01000002">
    <property type="protein sequence ID" value="SUA78987.1"/>
    <property type="molecule type" value="Genomic_DNA"/>
</dbReference>
<accession>A0A378YR61</accession>
<protein>
    <submittedName>
        <fullName evidence="1">S-adenosyl methyltransferase</fullName>
    </submittedName>
</protein>
<dbReference type="GO" id="GO:0032259">
    <property type="term" value="P:methylation"/>
    <property type="evidence" value="ECO:0007669"/>
    <property type="project" value="UniProtKB-KW"/>
</dbReference>
<sequence>MNSDSAADRIDVTKPHPARRYDYWLGGSANYPADRESAEMVAEAFPTVQISALENRKFLRRAVGHLAERGIRQFLDIGTGLPTAGNVHEIAQTVVPESRIVYVDNDPIVLVHANELLNSSPEGKTAYLEADVREPQRILTHPDLLDTIDLSQPVALILVAILHFIGDEEKPHDLVRQLREALAPGSYLVISHATGDYLAPEDRPATLEANKRSRVPFYLRSREEISRFFTGLELVAPGITSVTNWRPEEWRPHPRAEAVSMLGGVAHIG</sequence>
<gene>
    <name evidence="1" type="ORF">NCTC1934_03578</name>
</gene>
<dbReference type="Pfam" id="PF04672">
    <property type="entry name" value="Methyltransf_19"/>
    <property type="match status" value="1"/>
</dbReference>